<evidence type="ECO:0000259" key="4">
    <source>
        <dbReference type="Pfam" id="PF00582"/>
    </source>
</evidence>
<dbReference type="InterPro" id="IPR006016">
    <property type="entry name" value="UspA"/>
</dbReference>
<comment type="similarity">
    <text evidence="1">Belongs to the universal stress protein A family.</text>
</comment>
<dbReference type="PANTHER" id="PTHR46268">
    <property type="entry name" value="STRESS RESPONSE PROTEIN NHAX"/>
    <property type="match status" value="1"/>
</dbReference>
<dbReference type="InterPro" id="IPR006015">
    <property type="entry name" value="Universal_stress_UspA"/>
</dbReference>
<evidence type="ECO:0000256" key="1">
    <source>
        <dbReference type="ARBA" id="ARBA00008791"/>
    </source>
</evidence>
<evidence type="ECO:0000256" key="2">
    <source>
        <dbReference type="ARBA" id="ARBA00022741"/>
    </source>
</evidence>
<gene>
    <name evidence="5" type="ORF">PSEWESI4_03001</name>
</gene>
<dbReference type="InterPro" id="IPR014729">
    <property type="entry name" value="Rossmann-like_a/b/a_fold"/>
</dbReference>
<sequence length="287" mass="31304">MNRLLVATDLSSRSDRAVQRAALLAKRFGCEWTLVHVIDDDTPRRLIERQKIDAQELLEDRVEGLALIAGQRPRVMVEVGPVEQTINEIAVGTGSELLVLGTHRKSLLREIFIGTSAERIIRSSRLPVLRVASGGEDEYRKVLLAADMSANSAHAIQTSRALGLLGDSELHVVHVFEAFAKGEILMSAAEASIVATATREAKAQAEAELSQFLAQQQLDLPAGQVHVEEGFSVIELKRSIEELDPDLVVIGTHGRSGFKKLMLGSVAETLLGEVERDILCVPMPQHA</sequence>
<dbReference type="GO" id="GO:0005524">
    <property type="term" value="F:ATP binding"/>
    <property type="evidence" value="ECO:0007669"/>
    <property type="project" value="UniProtKB-KW"/>
</dbReference>
<evidence type="ECO:0000256" key="3">
    <source>
        <dbReference type="ARBA" id="ARBA00022840"/>
    </source>
</evidence>
<reference evidence="5 6" key="1">
    <citation type="submission" date="2020-08" db="EMBL/GenBank/DDBJ databases">
        <authorList>
            <person name="Criscuolo A."/>
        </authorList>
    </citation>
    <scope>NUCLEOTIDE SEQUENCE [LARGE SCALE GENOMIC DNA]</scope>
    <source>
        <strain evidence="5">CIP111764</strain>
    </source>
</reference>
<dbReference type="RefSeq" id="WP_187672028.1">
    <property type="nucleotide sequence ID" value="NZ_CAJFCI010000059.1"/>
</dbReference>
<dbReference type="PANTHER" id="PTHR46268:SF27">
    <property type="entry name" value="UNIVERSAL STRESS PROTEIN RV2623"/>
    <property type="match status" value="1"/>
</dbReference>
<protein>
    <recommendedName>
        <fullName evidence="4">UspA domain-containing protein</fullName>
    </recommendedName>
</protein>
<keyword evidence="2" id="KW-0547">Nucleotide-binding</keyword>
<evidence type="ECO:0000313" key="6">
    <source>
        <dbReference type="Proteomes" id="UP000583387"/>
    </source>
</evidence>
<dbReference type="Gene3D" id="3.40.50.620">
    <property type="entry name" value="HUPs"/>
    <property type="match status" value="2"/>
</dbReference>
<dbReference type="AlphaFoldDB" id="A0A7U7EPB9"/>
<keyword evidence="6" id="KW-1185">Reference proteome</keyword>
<feature type="domain" description="UspA" evidence="4">
    <location>
        <begin position="2"/>
        <end position="131"/>
    </location>
</feature>
<organism evidence="5 6">
    <name type="scientific">Zestomonas carbonaria</name>
    <dbReference type="NCBI Taxonomy" id="2762745"/>
    <lineage>
        <taxon>Bacteria</taxon>
        <taxon>Pseudomonadati</taxon>
        <taxon>Pseudomonadota</taxon>
        <taxon>Gammaproteobacteria</taxon>
        <taxon>Pseudomonadales</taxon>
        <taxon>Pseudomonadaceae</taxon>
        <taxon>Zestomonas</taxon>
    </lineage>
</organism>
<dbReference type="CDD" id="cd00293">
    <property type="entry name" value="USP-like"/>
    <property type="match status" value="2"/>
</dbReference>
<evidence type="ECO:0000313" key="5">
    <source>
        <dbReference type="EMBL" id="CAD5108709.1"/>
    </source>
</evidence>
<dbReference type="SUPFAM" id="SSF52402">
    <property type="entry name" value="Adenine nucleotide alpha hydrolases-like"/>
    <property type="match status" value="2"/>
</dbReference>
<proteinExistence type="inferred from homology"/>
<name>A0A7U7EPB9_9GAMM</name>
<dbReference type="Pfam" id="PF00582">
    <property type="entry name" value="Usp"/>
    <property type="match status" value="2"/>
</dbReference>
<feature type="domain" description="UspA" evidence="4">
    <location>
        <begin position="139"/>
        <end position="282"/>
    </location>
</feature>
<accession>A0A7U7EPB9</accession>
<dbReference type="Proteomes" id="UP000583387">
    <property type="component" value="Unassembled WGS sequence"/>
</dbReference>
<dbReference type="EMBL" id="CAJFCI010000059">
    <property type="protein sequence ID" value="CAD5108709.1"/>
    <property type="molecule type" value="Genomic_DNA"/>
</dbReference>
<keyword evidence="3" id="KW-0067">ATP-binding</keyword>
<dbReference type="PRINTS" id="PR01438">
    <property type="entry name" value="UNVRSLSTRESS"/>
</dbReference>
<comment type="caution">
    <text evidence="5">The sequence shown here is derived from an EMBL/GenBank/DDBJ whole genome shotgun (WGS) entry which is preliminary data.</text>
</comment>